<gene>
    <name evidence="1" type="ORF">AVEN_272820_1</name>
</gene>
<accession>A0A4Y2SZ64</accession>
<dbReference type="Proteomes" id="UP000499080">
    <property type="component" value="Unassembled WGS sequence"/>
</dbReference>
<proteinExistence type="predicted"/>
<dbReference type="EMBL" id="BGPR01024385">
    <property type="protein sequence ID" value="GBN92449.1"/>
    <property type="molecule type" value="Genomic_DNA"/>
</dbReference>
<protein>
    <submittedName>
        <fullName evidence="1">Uncharacterized protein</fullName>
    </submittedName>
</protein>
<keyword evidence="2" id="KW-1185">Reference proteome</keyword>
<dbReference type="AlphaFoldDB" id="A0A4Y2SZ64"/>
<evidence type="ECO:0000313" key="1">
    <source>
        <dbReference type="EMBL" id="GBN92449.1"/>
    </source>
</evidence>
<reference evidence="1 2" key="1">
    <citation type="journal article" date="2019" name="Sci. Rep.">
        <title>Orb-weaving spider Araneus ventricosus genome elucidates the spidroin gene catalogue.</title>
        <authorList>
            <person name="Kono N."/>
            <person name="Nakamura H."/>
            <person name="Ohtoshi R."/>
            <person name="Moran D.A.P."/>
            <person name="Shinohara A."/>
            <person name="Yoshida Y."/>
            <person name="Fujiwara M."/>
            <person name="Mori M."/>
            <person name="Tomita M."/>
            <person name="Arakawa K."/>
        </authorList>
    </citation>
    <scope>NUCLEOTIDE SEQUENCE [LARGE SCALE GENOMIC DNA]</scope>
</reference>
<sequence length="119" mass="14071">MRKGETPLILTFSPHFSWFQNPRVDKAGYMKLAVRHYFPNPLRCFQCHVLAIQRILPRDSHLRPLAEAGHDSSDCKASEKCVIQDQHTSFSTYVAWKLRRVLQKKWKTIFRLISETRRC</sequence>
<name>A0A4Y2SZ64_ARAVE</name>
<comment type="caution">
    <text evidence="1">The sequence shown here is derived from an EMBL/GenBank/DDBJ whole genome shotgun (WGS) entry which is preliminary data.</text>
</comment>
<organism evidence="1 2">
    <name type="scientific">Araneus ventricosus</name>
    <name type="common">Orbweaver spider</name>
    <name type="synonym">Epeira ventricosa</name>
    <dbReference type="NCBI Taxonomy" id="182803"/>
    <lineage>
        <taxon>Eukaryota</taxon>
        <taxon>Metazoa</taxon>
        <taxon>Ecdysozoa</taxon>
        <taxon>Arthropoda</taxon>
        <taxon>Chelicerata</taxon>
        <taxon>Arachnida</taxon>
        <taxon>Araneae</taxon>
        <taxon>Araneomorphae</taxon>
        <taxon>Entelegynae</taxon>
        <taxon>Araneoidea</taxon>
        <taxon>Araneidae</taxon>
        <taxon>Araneus</taxon>
    </lineage>
</organism>
<evidence type="ECO:0000313" key="2">
    <source>
        <dbReference type="Proteomes" id="UP000499080"/>
    </source>
</evidence>